<proteinExistence type="predicted"/>
<dbReference type="Pfam" id="PF16220">
    <property type="entry name" value="DUF4880"/>
    <property type="match status" value="1"/>
</dbReference>
<dbReference type="PANTHER" id="PTHR30273:SF2">
    <property type="entry name" value="PROTEIN FECR"/>
    <property type="match status" value="1"/>
</dbReference>
<dbReference type="EMBL" id="OX365700">
    <property type="protein sequence ID" value="CAI4030273.1"/>
    <property type="molecule type" value="Genomic_DNA"/>
</dbReference>
<dbReference type="RefSeq" id="WP_289267269.1">
    <property type="nucleotide sequence ID" value="NZ_OX365700.1"/>
</dbReference>
<dbReference type="Gene3D" id="3.55.50.30">
    <property type="match status" value="1"/>
</dbReference>
<dbReference type="Gene3D" id="2.60.120.1440">
    <property type="match status" value="1"/>
</dbReference>
<keyword evidence="1" id="KW-1133">Transmembrane helix</keyword>
<organism evidence="4 5">
    <name type="scientific">Nitrospira tepida</name>
    <dbReference type="NCBI Taxonomy" id="2973512"/>
    <lineage>
        <taxon>Bacteria</taxon>
        <taxon>Pseudomonadati</taxon>
        <taxon>Nitrospirota</taxon>
        <taxon>Nitrospiria</taxon>
        <taxon>Nitrospirales</taxon>
        <taxon>Nitrospiraceae</taxon>
        <taxon>Nitrospira</taxon>
    </lineage>
</organism>
<gene>
    <name evidence="4" type="ORF">DNFV4_00701</name>
</gene>
<keyword evidence="1" id="KW-0472">Membrane</keyword>
<evidence type="ECO:0000259" key="2">
    <source>
        <dbReference type="Pfam" id="PF04773"/>
    </source>
</evidence>
<dbReference type="InterPro" id="IPR032623">
    <property type="entry name" value="FecR_N"/>
</dbReference>
<keyword evidence="5" id="KW-1185">Reference proteome</keyword>
<evidence type="ECO:0000256" key="1">
    <source>
        <dbReference type="SAM" id="Phobius"/>
    </source>
</evidence>
<dbReference type="KEGG" id="nti:DNFV4_00701"/>
<feature type="transmembrane region" description="Helical" evidence="1">
    <location>
        <begin position="97"/>
        <end position="118"/>
    </location>
</feature>
<evidence type="ECO:0000259" key="3">
    <source>
        <dbReference type="Pfam" id="PF16220"/>
    </source>
</evidence>
<reference evidence="4" key="1">
    <citation type="submission" date="2022-10" db="EMBL/GenBank/DDBJ databases">
        <authorList>
            <person name="Koch H."/>
        </authorList>
    </citation>
    <scope>NUCLEOTIDE SEQUENCE</scope>
    <source>
        <strain evidence="4">DNF</strain>
    </source>
</reference>
<feature type="domain" description="FecR protein" evidence="2">
    <location>
        <begin position="126"/>
        <end position="217"/>
    </location>
</feature>
<sequence length="346" mass="39296">MAERTPSSHTGSLREQAVRWIVRLNSGTATPGDRREFEAWLAAGPEHRHEFEQLSRMWAALDGTQSLLTTEIDKAEQLWERYTANRQAAGRWSWRSVAWPAAGAAALVLMLVTAWWWMRLPEVWMYETAKGAQRQVTLADGSMVMLNTDTRLTVQFSSRTRLIRLDQGEAWFTVRHDERRPFTVQVANGTIRDIGTQFMVNKAPQAVRVNVWEGVVEVGVRAPDESGAAAHPAILREGQQVSYDEEGRMSDIRSFDREMVGSWKDGKLIFRSQPLKQVLTEVARYRPEEIRLLDPSLEEFPVSGVFHIHDLEHVIPILEDALPIRAHRVGTNLIVVERPPASSTGR</sequence>
<evidence type="ECO:0000313" key="4">
    <source>
        <dbReference type="EMBL" id="CAI4030273.1"/>
    </source>
</evidence>
<dbReference type="Proteomes" id="UP001179121">
    <property type="component" value="Chromosome"/>
</dbReference>
<dbReference type="PIRSF" id="PIRSF018266">
    <property type="entry name" value="FecR"/>
    <property type="match status" value="1"/>
</dbReference>
<dbReference type="InterPro" id="IPR012373">
    <property type="entry name" value="Ferrdict_sens_TM"/>
</dbReference>
<dbReference type="PANTHER" id="PTHR30273">
    <property type="entry name" value="PERIPLASMIC SIGNAL SENSOR AND SIGMA FACTOR ACTIVATOR FECR-RELATED"/>
    <property type="match status" value="1"/>
</dbReference>
<name>A0AA86MWD5_9BACT</name>
<dbReference type="GO" id="GO:0016989">
    <property type="term" value="F:sigma factor antagonist activity"/>
    <property type="evidence" value="ECO:0007669"/>
    <property type="project" value="TreeGrafter"/>
</dbReference>
<dbReference type="InterPro" id="IPR006860">
    <property type="entry name" value="FecR"/>
</dbReference>
<feature type="domain" description="FecR N-terminal" evidence="3">
    <location>
        <begin position="15"/>
        <end position="56"/>
    </location>
</feature>
<protein>
    <submittedName>
        <fullName evidence="4">Anti-FecI sigma factor, FecR</fullName>
    </submittedName>
</protein>
<dbReference type="AlphaFoldDB" id="A0AA86MWD5"/>
<dbReference type="Pfam" id="PF04773">
    <property type="entry name" value="FecR"/>
    <property type="match status" value="1"/>
</dbReference>
<accession>A0AA86MWD5</accession>
<evidence type="ECO:0000313" key="5">
    <source>
        <dbReference type="Proteomes" id="UP001179121"/>
    </source>
</evidence>
<keyword evidence="1" id="KW-0812">Transmembrane</keyword>